<dbReference type="PIRSF" id="PIRSF006386">
    <property type="entry name" value="HCCAis_GSTk"/>
    <property type="match status" value="1"/>
</dbReference>
<dbReference type="SUPFAM" id="SSF52833">
    <property type="entry name" value="Thioredoxin-like"/>
    <property type="match status" value="1"/>
</dbReference>
<dbReference type="InterPro" id="IPR001853">
    <property type="entry name" value="DSBA-like_thioredoxin_dom"/>
</dbReference>
<comment type="caution">
    <text evidence="4">The sequence shown here is derived from an EMBL/GenBank/DDBJ whole genome shotgun (WGS) entry which is preliminary data.</text>
</comment>
<dbReference type="GO" id="GO:0006749">
    <property type="term" value="P:glutathione metabolic process"/>
    <property type="evidence" value="ECO:0007669"/>
    <property type="project" value="TreeGrafter"/>
</dbReference>
<keyword evidence="1 4" id="KW-0413">Isomerase</keyword>
<name>A0A508STM9_9BRAD</name>
<dbReference type="PANTHER" id="PTHR42943">
    <property type="entry name" value="GLUTATHIONE S-TRANSFERASE KAPPA"/>
    <property type="match status" value="1"/>
</dbReference>
<gene>
    <name evidence="4" type="primary">nahD_1</name>
    <name evidence="4" type="ORF">CI1B_10400</name>
</gene>
<comment type="catalytic activity">
    <reaction evidence="1">
        <text>2-hydroxychromene-2-carboxylate = (3E)-4-(2-hydroxyphenyl)-2-oxobut-3-enoate</text>
        <dbReference type="Rhea" id="RHEA:27401"/>
        <dbReference type="ChEBI" id="CHEBI:59350"/>
        <dbReference type="ChEBI" id="CHEBI:59353"/>
        <dbReference type="EC" id="5.99.1.4"/>
    </reaction>
</comment>
<feature type="active site" description="Nucleophile" evidence="2">
    <location>
        <position position="10"/>
    </location>
</feature>
<evidence type="ECO:0000256" key="2">
    <source>
        <dbReference type="PIRSR" id="PIRSR006386-1"/>
    </source>
</evidence>
<dbReference type="CDD" id="cd03022">
    <property type="entry name" value="DsbA_HCCA_Iso"/>
    <property type="match status" value="1"/>
</dbReference>
<evidence type="ECO:0000256" key="1">
    <source>
        <dbReference type="PIRNR" id="PIRNR006386"/>
    </source>
</evidence>
<dbReference type="AlphaFoldDB" id="A0A508STM9"/>
<dbReference type="OrthoDB" id="5244108at2"/>
<dbReference type="GO" id="GO:0004602">
    <property type="term" value="F:glutathione peroxidase activity"/>
    <property type="evidence" value="ECO:0007669"/>
    <property type="project" value="TreeGrafter"/>
</dbReference>
<feature type="domain" description="DSBA-like thioredoxin" evidence="3">
    <location>
        <begin position="2"/>
        <end position="196"/>
    </location>
</feature>
<dbReference type="GO" id="GO:1901170">
    <property type="term" value="P:naphthalene catabolic process"/>
    <property type="evidence" value="ECO:0007669"/>
    <property type="project" value="InterPro"/>
</dbReference>
<evidence type="ECO:0000313" key="5">
    <source>
        <dbReference type="Proteomes" id="UP000328092"/>
    </source>
</evidence>
<dbReference type="InterPro" id="IPR051924">
    <property type="entry name" value="GST_Kappa/NadH"/>
</dbReference>
<dbReference type="InterPro" id="IPR036249">
    <property type="entry name" value="Thioredoxin-like_sf"/>
</dbReference>
<organism evidence="4 5">
    <name type="scientific">Bradyrhizobium ivorense</name>
    <dbReference type="NCBI Taxonomy" id="2511166"/>
    <lineage>
        <taxon>Bacteria</taxon>
        <taxon>Pseudomonadati</taxon>
        <taxon>Pseudomonadota</taxon>
        <taxon>Alphaproteobacteria</taxon>
        <taxon>Hyphomicrobiales</taxon>
        <taxon>Nitrobacteraceae</taxon>
        <taxon>Bradyrhizobium</taxon>
    </lineage>
</organism>
<dbReference type="Proteomes" id="UP000328092">
    <property type="component" value="Unassembled WGS sequence"/>
</dbReference>
<reference evidence="4" key="1">
    <citation type="submission" date="2019-02" db="EMBL/GenBank/DDBJ databases">
        <authorList>
            <person name="Pothier F.J."/>
        </authorList>
    </citation>
    <scope>NUCLEOTIDE SEQUENCE</scope>
    <source>
        <strain evidence="4">CI-1B</strain>
    </source>
</reference>
<protein>
    <recommendedName>
        <fullName evidence="1">2-hydroxychromene-2-carboxylate isomerase</fullName>
        <ecNumber evidence="1">5.99.1.4</ecNumber>
    </recommendedName>
</protein>
<sequence>MIEFFFDCSSPWTYLAWHNIQPLAKEFGTAISWRPILVGGIFNTVNPSVYAQRETPVPLKARYMKKDLGDWARSAGLAIKMPPTVFPVNSVKAMRGCIWLGNEAMVPFARAVFEAYWGDDKDISQDAVLGEICAKVGIDPAKFFAGIGDQAIKDQLKANTDEVMARGGFGSPTIFIGKTDMYFGNDRLPLIREALARSKASAA</sequence>
<evidence type="ECO:0000259" key="3">
    <source>
        <dbReference type="Pfam" id="PF01323"/>
    </source>
</evidence>
<dbReference type="InterPro" id="IPR044087">
    <property type="entry name" value="NahD-like"/>
</dbReference>
<dbReference type="GO" id="GO:0018845">
    <property type="term" value="F:2-hydroxychromene-2-carboxylate isomerase activity"/>
    <property type="evidence" value="ECO:0007669"/>
    <property type="project" value="UniProtKB-UniRule"/>
</dbReference>
<proteinExistence type="inferred from homology"/>
<dbReference type="Pfam" id="PF01323">
    <property type="entry name" value="DSBA"/>
    <property type="match status" value="1"/>
</dbReference>
<comment type="similarity">
    <text evidence="1">Belongs to the GST superfamily. NadH family.</text>
</comment>
<dbReference type="InterPro" id="IPR014440">
    <property type="entry name" value="HCCAis_GSTk"/>
</dbReference>
<dbReference type="EMBL" id="CAADFC020000004">
    <property type="protein sequence ID" value="VIO65929.1"/>
    <property type="molecule type" value="Genomic_DNA"/>
</dbReference>
<accession>A0A508STM9</accession>
<dbReference type="EC" id="5.99.1.4" evidence="1"/>
<dbReference type="RefSeq" id="WP_139857696.1">
    <property type="nucleotide sequence ID" value="NZ_CAADFC020000004.1"/>
</dbReference>
<evidence type="ECO:0000313" key="4">
    <source>
        <dbReference type="EMBL" id="VIO65929.1"/>
    </source>
</evidence>
<dbReference type="PANTHER" id="PTHR42943:SF2">
    <property type="entry name" value="GLUTATHIONE S-TRANSFERASE KAPPA 1"/>
    <property type="match status" value="1"/>
</dbReference>
<dbReference type="Gene3D" id="3.40.30.10">
    <property type="entry name" value="Glutaredoxin"/>
    <property type="match status" value="1"/>
</dbReference>
<keyword evidence="5" id="KW-1185">Reference proteome</keyword>
<dbReference type="GO" id="GO:0004364">
    <property type="term" value="F:glutathione transferase activity"/>
    <property type="evidence" value="ECO:0007669"/>
    <property type="project" value="TreeGrafter"/>
</dbReference>